<keyword evidence="4" id="KW-1185">Reference proteome</keyword>
<evidence type="ECO:0000313" key="4">
    <source>
        <dbReference type="Proteomes" id="UP000504632"/>
    </source>
</evidence>
<keyword evidence="1" id="KW-0430">Lectin</keyword>
<dbReference type="RefSeq" id="XP_030635269.1">
    <property type="nucleotide sequence ID" value="XM_030779409.1"/>
</dbReference>
<dbReference type="Proteomes" id="UP000504632">
    <property type="component" value="Chromosome 7"/>
</dbReference>
<dbReference type="AlphaFoldDB" id="A0A6J2VU56"/>
<gene>
    <name evidence="5" type="primary">LOC115816454</name>
</gene>
<reference evidence="5" key="1">
    <citation type="submission" date="2025-08" db="UniProtKB">
        <authorList>
            <consortium name="RefSeq"/>
        </authorList>
    </citation>
    <scope>IDENTIFICATION</scope>
</reference>
<dbReference type="PANTHER" id="PTHR23250:SF3">
    <property type="entry name" value="FISH-EGG LECTIN-LIKE ISOFORM X1-RELATED"/>
    <property type="match status" value="1"/>
</dbReference>
<feature type="compositionally biased region" description="Basic and acidic residues" evidence="3">
    <location>
        <begin position="42"/>
        <end position="64"/>
    </location>
</feature>
<dbReference type="InterPro" id="IPR006624">
    <property type="entry name" value="Beta-propeller_rpt_TECPR"/>
</dbReference>
<sequence length="327" mass="35843">MAPRHPEILEAHRLEANRASPVTSQQLIQFVKQGAEAQGSSTRERSLLSVENRPRPPVEVPTRDHHNLPMTSYHALVHLYQDVYSFCFLVAWDCKTVPGKLKQIDAGTGQVFGVNDANDIYTLYGNTWTQLPGKLKHVTVGPAGVWGTAPNDQIYRLVGGQWSQVKGILKQIDAGGDQFVAGVNRYYHIFCLGKSGTVPIKGPDSRVPWVRVPGGLNYYSCGPISCWGVTGRDQIFIRKKVTPTSCAGPVNWEHVGGSLSMIEVSAEGHVYGVNSNGNVYIRNGVTDSNPTGTGWTEVGLCFKAKHVSYDLGHLWVIKKDGSIMKCV</sequence>
<dbReference type="PANTHER" id="PTHR23250">
    <property type="entry name" value="DYSFERLIN-RELATED"/>
    <property type="match status" value="1"/>
</dbReference>
<evidence type="ECO:0000256" key="3">
    <source>
        <dbReference type="SAM" id="MobiDB-lite"/>
    </source>
</evidence>
<dbReference type="FunCoup" id="A0A6J2VU56">
    <property type="interactions" value="12"/>
</dbReference>
<dbReference type="GeneID" id="115816454"/>
<evidence type="ECO:0000256" key="1">
    <source>
        <dbReference type="ARBA" id="ARBA00022734"/>
    </source>
</evidence>
<dbReference type="Pfam" id="PF19193">
    <property type="entry name" value="Tectonin"/>
    <property type="match status" value="1"/>
</dbReference>
<comment type="similarity">
    <text evidence="2">Belongs to the tectonin family.</text>
</comment>
<organism evidence="4 5">
    <name type="scientific">Chanos chanos</name>
    <name type="common">Milkfish</name>
    <name type="synonym">Mugil chanos</name>
    <dbReference type="NCBI Taxonomy" id="29144"/>
    <lineage>
        <taxon>Eukaryota</taxon>
        <taxon>Metazoa</taxon>
        <taxon>Chordata</taxon>
        <taxon>Craniata</taxon>
        <taxon>Vertebrata</taxon>
        <taxon>Euteleostomi</taxon>
        <taxon>Actinopterygii</taxon>
        <taxon>Neopterygii</taxon>
        <taxon>Teleostei</taxon>
        <taxon>Ostariophysi</taxon>
        <taxon>Gonorynchiformes</taxon>
        <taxon>Chanidae</taxon>
        <taxon>Chanos</taxon>
    </lineage>
</organism>
<feature type="region of interest" description="Disordered" evidence="3">
    <location>
        <begin position="33"/>
        <end position="64"/>
    </location>
</feature>
<protein>
    <submittedName>
        <fullName evidence="5">Fish-egg lectin-like</fullName>
    </submittedName>
</protein>
<dbReference type="OrthoDB" id="166585at2759"/>
<dbReference type="InterPro" id="IPR051513">
    <property type="entry name" value="Tectonin_beta-prop"/>
</dbReference>
<dbReference type="InParanoid" id="A0A6J2VU56"/>
<evidence type="ECO:0000256" key="2">
    <source>
        <dbReference type="ARBA" id="ARBA00038331"/>
    </source>
</evidence>
<accession>A0A6J2VU56</accession>
<dbReference type="SMART" id="SM00706">
    <property type="entry name" value="TECPR"/>
    <property type="match status" value="5"/>
</dbReference>
<proteinExistence type="inferred from homology"/>
<evidence type="ECO:0000313" key="5">
    <source>
        <dbReference type="RefSeq" id="XP_030635269.1"/>
    </source>
</evidence>
<name>A0A6J2VU56_CHACN</name>
<dbReference type="GO" id="GO:0030246">
    <property type="term" value="F:carbohydrate binding"/>
    <property type="evidence" value="ECO:0007669"/>
    <property type="project" value="UniProtKB-KW"/>
</dbReference>